<reference evidence="3" key="1">
    <citation type="submission" date="2014-03" db="EMBL/GenBank/DDBJ databases">
        <title>The Genome Sequence of Puccinia striiformis f. sp. tritici PST-78.</title>
        <authorList>
            <consortium name="The Broad Institute Genome Sequencing Platform"/>
            <person name="Cuomo C."/>
            <person name="Hulbert S."/>
            <person name="Chen X."/>
            <person name="Walker B."/>
            <person name="Young S.K."/>
            <person name="Zeng Q."/>
            <person name="Gargeya S."/>
            <person name="Fitzgerald M."/>
            <person name="Haas B."/>
            <person name="Abouelleil A."/>
            <person name="Alvarado L."/>
            <person name="Arachchi H.M."/>
            <person name="Berlin A.M."/>
            <person name="Chapman S.B."/>
            <person name="Goldberg J."/>
            <person name="Griggs A."/>
            <person name="Gujja S."/>
            <person name="Hansen M."/>
            <person name="Howarth C."/>
            <person name="Imamovic A."/>
            <person name="Larimer J."/>
            <person name="McCowan C."/>
            <person name="Montmayeur A."/>
            <person name="Murphy C."/>
            <person name="Neiman D."/>
            <person name="Pearson M."/>
            <person name="Priest M."/>
            <person name="Roberts A."/>
            <person name="Saif S."/>
            <person name="Shea T."/>
            <person name="Sisk P."/>
            <person name="Sykes S."/>
            <person name="Wortman J."/>
            <person name="Nusbaum C."/>
            <person name="Birren B."/>
        </authorList>
    </citation>
    <scope>NUCLEOTIDE SEQUENCE [LARGE SCALE GENOMIC DNA]</scope>
    <source>
        <strain evidence="3">race PST-78</strain>
    </source>
</reference>
<dbReference type="EMBL" id="AJIL01000061">
    <property type="protein sequence ID" value="KNE98033.1"/>
    <property type="molecule type" value="Genomic_DNA"/>
</dbReference>
<sequence length="122" mass="12550">MNTALYALFSLAAATSSVGAVAETSQCQFYASVGVKGYTCNESPDYICSAGCSSFVTATNCVLTQYPKKPPTTEVCTLGFGRDTAAFKACLTGQGSFRCNGTSVGRATCHGCVPNGGVTWAN</sequence>
<accession>A0A0L0VFK7</accession>
<dbReference type="Proteomes" id="UP000054564">
    <property type="component" value="Unassembled WGS sequence"/>
</dbReference>
<evidence type="ECO:0008006" key="4">
    <source>
        <dbReference type="Google" id="ProtNLM"/>
    </source>
</evidence>
<keyword evidence="1" id="KW-0732">Signal</keyword>
<dbReference type="OrthoDB" id="2505053at2759"/>
<keyword evidence="3" id="KW-1185">Reference proteome</keyword>
<name>A0A0L0VFK7_9BASI</name>
<gene>
    <name evidence="2" type="ORF">PSTG_08709</name>
</gene>
<feature type="chain" id="PRO_5005549921" description="Secreted protein" evidence="1">
    <location>
        <begin position="21"/>
        <end position="122"/>
    </location>
</feature>
<comment type="caution">
    <text evidence="2">The sequence shown here is derived from an EMBL/GenBank/DDBJ whole genome shotgun (WGS) entry which is preliminary data.</text>
</comment>
<organism evidence="2 3">
    <name type="scientific">Puccinia striiformis f. sp. tritici PST-78</name>
    <dbReference type="NCBI Taxonomy" id="1165861"/>
    <lineage>
        <taxon>Eukaryota</taxon>
        <taxon>Fungi</taxon>
        <taxon>Dikarya</taxon>
        <taxon>Basidiomycota</taxon>
        <taxon>Pucciniomycotina</taxon>
        <taxon>Pucciniomycetes</taxon>
        <taxon>Pucciniales</taxon>
        <taxon>Pucciniaceae</taxon>
        <taxon>Puccinia</taxon>
    </lineage>
</organism>
<evidence type="ECO:0000313" key="2">
    <source>
        <dbReference type="EMBL" id="KNE98033.1"/>
    </source>
</evidence>
<feature type="signal peptide" evidence="1">
    <location>
        <begin position="1"/>
        <end position="20"/>
    </location>
</feature>
<dbReference type="AlphaFoldDB" id="A0A0L0VFK7"/>
<protein>
    <recommendedName>
        <fullName evidence="4">Secreted protein</fullName>
    </recommendedName>
</protein>
<proteinExistence type="predicted"/>
<evidence type="ECO:0000256" key="1">
    <source>
        <dbReference type="SAM" id="SignalP"/>
    </source>
</evidence>
<evidence type="ECO:0000313" key="3">
    <source>
        <dbReference type="Proteomes" id="UP000054564"/>
    </source>
</evidence>